<sequence>MSNLTPDSAGWTFYTAPGTCAQAVHIALHEAQATFRLVKLDFTQQQQQSPEYLALNPKGRVPALATPQGVLTEVPALLLFIAQTHPQAGLAPLDDAFALARLNELSAYLASTVHVAHAHKRRGARWADDAAAIEAMKAKVPQTMTACAQQLEAWLAATAEQGPYVLGARYSVADAYLFTITGWLEGDGVDVQAFPRLRAHHALIAQRPATRRALEEAGG</sequence>
<evidence type="ECO:0000313" key="3">
    <source>
        <dbReference type="EMBL" id="URI06119.1"/>
    </source>
</evidence>
<dbReference type="Pfam" id="PF13410">
    <property type="entry name" value="GST_C_2"/>
    <property type="match status" value="1"/>
</dbReference>
<proteinExistence type="predicted"/>
<gene>
    <name evidence="3" type="ORF">MW290_09265</name>
</gene>
<dbReference type="EMBL" id="CP097635">
    <property type="protein sequence ID" value="URI06119.1"/>
    <property type="molecule type" value="Genomic_DNA"/>
</dbReference>
<evidence type="ECO:0000259" key="2">
    <source>
        <dbReference type="PROSITE" id="PS50405"/>
    </source>
</evidence>
<dbReference type="PROSITE" id="PS50405">
    <property type="entry name" value="GST_CTER"/>
    <property type="match status" value="1"/>
</dbReference>
<dbReference type="SFLD" id="SFLDG00358">
    <property type="entry name" value="Main_(cytGST)"/>
    <property type="match status" value="1"/>
</dbReference>
<evidence type="ECO:0000313" key="4">
    <source>
        <dbReference type="Proteomes" id="UP001056201"/>
    </source>
</evidence>
<dbReference type="SFLD" id="SFLDS00019">
    <property type="entry name" value="Glutathione_Transferase_(cytos"/>
    <property type="match status" value="1"/>
</dbReference>
<dbReference type="Gene3D" id="3.40.30.10">
    <property type="entry name" value="Glutaredoxin"/>
    <property type="match status" value="1"/>
</dbReference>
<dbReference type="PANTHER" id="PTHR44051">
    <property type="entry name" value="GLUTATHIONE S-TRANSFERASE-RELATED"/>
    <property type="match status" value="1"/>
</dbReference>
<feature type="domain" description="GST N-terminal" evidence="1">
    <location>
        <begin position="8"/>
        <end position="89"/>
    </location>
</feature>
<dbReference type="PROSITE" id="PS50404">
    <property type="entry name" value="GST_NTER"/>
    <property type="match status" value="1"/>
</dbReference>
<dbReference type="RefSeq" id="WP_250194383.1">
    <property type="nucleotide sequence ID" value="NZ_CP097635.1"/>
</dbReference>
<accession>A0ABY4S4G5</accession>
<name>A0ABY4S4G5_AQUTE</name>
<dbReference type="SUPFAM" id="SSF52833">
    <property type="entry name" value="Thioredoxin-like"/>
    <property type="match status" value="1"/>
</dbReference>
<reference evidence="3" key="1">
    <citation type="submission" date="2022-05" db="EMBL/GenBank/DDBJ databases">
        <title>An RpoN-dependent PEP-CTERM gene is involved in floc formation of an Aquincola tertiaricarbonis strain.</title>
        <authorList>
            <person name="Qiu D."/>
            <person name="Xia M."/>
        </authorList>
    </citation>
    <scope>NUCLEOTIDE SEQUENCE</scope>
    <source>
        <strain evidence="3">RN12</strain>
    </source>
</reference>
<dbReference type="InterPro" id="IPR004045">
    <property type="entry name" value="Glutathione_S-Trfase_N"/>
</dbReference>
<dbReference type="InterPro" id="IPR010987">
    <property type="entry name" value="Glutathione-S-Trfase_C-like"/>
</dbReference>
<dbReference type="SFLD" id="SFLDG01150">
    <property type="entry name" value="Main.1:_Beta-like"/>
    <property type="match status" value="1"/>
</dbReference>
<dbReference type="SUPFAM" id="SSF47616">
    <property type="entry name" value="GST C-terminal domain-like"/>
    <property type="match status" value="1"/>
</dbReference>
<dbReference type="PANTHER" id="PTHR44051:SF8">
    <property type="entry name" value="GLUTATHIONE S-TRANSFERASE GSTA"/>
    <property type="match status" value="1"/>
</dbReference>
<dbReference type="InterPro" id="IPR036282">
    <property type="entry name" value="Glutathione-S-Trfase_C_sf"/>
</dbReference>
<protein>
    <submittedName>
        <fullName evidence="3">Glutathione S-transferase family protein</fullName>
    </submittedName>
</protein>
<dbReference type="CDD" id="cd03188">
    <property type="entry name" value="GST_C_Beta"/>
    <property type="match status" value="1"/>
</dbReference>
<evidence type="ECO:0000259" key="1">
    <source>
        <dbReference type="PROSITE" id="PS50404"/>
    </source>
</evidence>
<dbReference type="CDD" id="cd03057">
    <property type="entry name" value="GST_N_Beta"/>
    <property type="match status" value="1"/>
</dbReference>
<dbReference type="Proteomes" id="UP001056201">
    <property type="component" value="Chromosome 1"/>
</dbReference>
<dbReference type="InterPro" id="IPR036249">
    <property type="entry name" value="Thioredoxin-like_sf"/>
</dbReference>
<feature type="domain" description="GST C-terminal" evidence="2">
    <location>
        <begin position="95"/>
        <end position="219"/>
    </location>
</feature>
<dbReference type="Gene3D" id="1.20.1050.10">
    <property type="match status" value="1"/>
</dbReference>
<keyword evidence="4" id="KW-1185">Reference proteome</keyword>
<dbReference type="InterPro" id="IPR040079">
    <property type="entry name" value="Glutathione_S-Trfase"/>
</dbReference>
<dbReference type="Pfam" id="PF02798">
    <property type="entry name" value="GST_N"/>
    <property type="match status" value="1"/>
</dbReference>
<organism evidence="3 4">
    <name type="scientific">Aquincola tertiaricarbonis</name>
    <dbReference type="NCBI Taxonomy" id="391953"/>
    <lineage>
        <taxon>Bacteria</taxon>
        <taxon>Pseudomonadati</taxon>
        <taxon>Pseudomonadota</taxon>
        <taxon>Betaproteobacteria</taxon>
        <taxon>Burkholderiales</taxon>
        <taxon>Sphaerotilaceae</taxon>
        <taxon>Aquincola</taxon>
    </lineage>
</organism>